<accession>A0A2D2C2A2</accession>
<dbReference type="Proteomes" id="UP000229314">
    <property type="component" value="Chromosome"/>
</dbReference>
<dbReference type="RefSeq" id="WP_099649404.1">
    <property type="nucleotide sequence ID" value="NZ_CP024422.1"/>
</dbReference>
<sequence length="776" mass="81920">MDGTALSTVGANAATGAQDPTARINAGTTTIDPGKILISGTTTLADWRTGTNSTEINGGAIAANTVTANKMTIGMRGVNPTNIQFEANAGGTLNRVAWNSGVKVNGAWNNTGTIAYVDNAGAAQSRTITSGSTAWTTGTLYIYWVQGATALSSTTNAATARGANNVILATYKGNLALNADYGRTVIDGDEIRTGSIRGVHMITTENIITEQAQVGDATIRSAAIVDVDAGKLRAGSTMSGSILVDGRALAVLGGAQLLDTMADDWVKVAGSGTMEMVGAGAEVTPGSRVLRAMEDGQMHARSPHRVPFDPRKLYKITYSVRRMGAIAGTKGNFMAGVLGMDGDGAGIGYSWLRIVSQATIPVNYTDYAIYIKGAEATPTGAGTIASPRSMTPDTRFLAPSIVFNQVSGTNDGDYRMLLSVASIEVVNEDAGELVNAGTTRIDPGRIRVSGGTTLADWRATGDASRIDGGWLAANTVTAEKLEVGSRNLTLTSLQFQHNTPAVNWIRWGDGNPDNNAGQIRWVNDAGDTVTGQIRGGQVLFNAANGAVMYLYWRKGDNAVTLRNTYDLQTAFDRNNVILATYQGGKLLDADYGRTTIDGTSVTTGTLDARAVDTASFYNVGLSVFGDELRSENFNLANGTGWRITKAGLMNMPNAVIDTLKIADGSVSVQWAANAYTLTVSLSYAARLIVFTSARIMGVSDTHNTEYQLWRKTGTAAEVKIESILFSVDQYTSPYPNIKAITVGAGTHTFRFDFVRQGAGAATIHNVPRLAVFGSYR</sequence>
<evidence type="ECO:0000313" key="1">
    <source>
        <dbReference type="EMBL" id="ATQ56631.1"/>
    </source>
</evidence>
<reference evidence="1 2" key="1">
    <citation type="submission" date="2017-10" db="EMBL/GenBank/DDBJ databases">
        <title>Complete genome sequence of Paracoccus yeei TT13 isolated from human skin.</title>
        <authorList>
            <person name="Lee K."/>
            <person name="Lim J.Y."/>
            <person name="Hwang I."/>
        </authorList>
    </citation>
    <scope>NUCLEOTIDE SEQUENCE [LARGE SCALE GENOMIC DNA]</scope>
    <source>
        <strain evidence="1 2">TT13</strain>
    </source>
</reference>
<dbReference type="AlphaFoldDB" id="A0A2D2C2A2"/>
<protein>
    <submittedName>
        <fullName evidence="1">Uncharacterized protein</fullName>
    </submittedName>
</protein>
<evidence type="ECO:0000313" key="2">
    <source>
        <dbReference type="Proteomes" id="UP000229314"/>
    </source>
</evidence>
<organism evidence="1 2">
    <name type="scientific">Paracoccus yeei</name>
    <dbReference type="NCBI Taxonomy" id="147645"/>
    <lineage>
        <taxon>Bacteria</taxon>
        <taxon>Pseudomonadati</taxon>
        <taxon>Pseudomonadota</taxon>
        <taxon>Alphaproteobacteria</taxon>
        <taxon>Rhodobacterales</taxon>
        <taxon>Paracoccaceae</taxon>
        <taxon>Paracoccus</taxon>
    </lineage>
</organism>
<gene>
    <name evidence="1" type="ORF">PYTT13_13070</name>
</gene>
<name>A0A2D2C2A2_9RHOB</name>
<dbReference type="EMBL" id="CP024422">
    <property type="protein sequence ID" value="ATQ56631.1"/>
    <property type="molecule type" value="Genomic_DNA"/>
</dbReference>
<dbReference type="GeneID" id="78898582"/>
<proteinExistence type="predicted"/>